<dbReference type="PANTHER" id="PTHR42951">
    <property type="entry name" value="METALLO-BETA-LACTAMASE DOMAIN-CONTAINING"/>
    <property type="match status" value="1"/>
</dbReference>
<dbReference type="Pfam" id="PF00753">
    <property type="entry name" value="Lactamase_B"/>
    <property type="match status" value="1"/>
</dbReference>
<dbReference type="SUPFAM" id="SSF56281">
    <property type="entry name" value="Metallo-hydrolase/oxidoreductase"/>
    <property type="match status" value="1"/>
</dbReference>
<dbReference type="Proteomes" id="UP000244384">
    <property type="component" value="Chromosome"/>
</dbReference>
<sequence length="287" mass="31599">MTSDLHYEVKTERRDGVTRDLPEGDNDLRWVANSSTLIWGERDAVLVDTFTTVEQNERLIEWVRAHDRNLAAVYLTHGHGDHAFGIGALRAAFPDARILATEGTIAELRVQAEPAYLAGFWEKLFPGQIPPVEFPEALDSDRFDLEGNELRVIEAGHTDVEGSTCLWVPGLGLIVGGDVVYNATYAYLVETTPETRQNWITALPRLKELHPRFVVSGHKQPQNGDSPADIDATITYLRDVDEIAGTSADALDFYRQLLVKQPGRTNVGSAWGAAKLIKGAPTAGQIA</sequence>
<dbReference type="KEGG" id="aez:C3E78_01630"/>
<keyword evidence="2" id="KW-1185">Reference proteome</keyword>
<evidence type="ECO:0000313" key="2">
    <source>
        <dbReference type="Proteomes" id="UP000244384"/>
    </source>
</evidence>
<proteinExistence type="predicted"/>
<accession>A0A5F2EUX7</accession>
<dbReference type="OrthoDB" id="2273115at2"/>
<accession>A0A2S0WI70</accession>
<keyword evidence="1" id="KW-0378">Hydrolase</keyword>
<dbReference type="Gene3D" id="3.60.15.10">
    <property type="entry name" value="Ribonuclease Z/Hydroxyacylglutathione hydrolase-like"/>
    <property type="match status" value="1"/>
</dbReference>
<dbReference type="GO" id="GO:0016787">
    <property type="term" value="F:hydrolase activity"/>
    <property type="evidence" value="ECO:0007669"/>
    <property type="project" value="UniProtKB-KW"/>
</dbReference>
<dbReference type="AlphaFoldDB" id="A0A2S0WI70"/>
<gene>
    <name evidence="1" type="ORF">C3E78_01630</name>
</gene>
<dbReference type="PANTHER" id="PTHR42951:SF14">
    <property type="entry name" value="METALLO-BETA-LACTAMASE SUPERFAMILY PROTEIN"/>
    <property type="match status" value="1"/>
</dbReference>
<dbReference type="InterPro" id="IPR001279">
    <property type="entry name" value="Metallo-B-lactamas"/>
</dbReference>
<name>A0A2S0WI70_9ACTN</name>
<evidence type="ECO:0000313" key="1">
    <source>
        <dbReference type="EMBL" id="AWB91023.1"/>
    </source>
</evidence>
<dbReference type="RefSeq" id="WP_108576669.1">
    <property type="nucleotide sequence ID" value="NZ_CP026952.1"/>
</dbReference>
<dbReference type="EMBL" id="CP026952">
    <property type="protein sequence ID" value="AWB91023.1"/>
    <property type="molecule type" value="Genomic_DNA"/>
</dbReference>
<dbReference type="CDD" id="cd07739">
    <property type="entry name" value="metallo-hydrolase-like_MBL-fold"/>
    <property type="match status" value="1"/>
</dbReference>
<organism evidence="1 2">
    <name type="scientific">Aeromicrobium chenweiae</name>
    <dbReference type="NCBI Taxonomy" id="2079793"/>
    <lineage>
        <taxon>Bacteria</taxon>
        <taxon>Bacillati</taxon>
        <taxon>Actinomycetota</taxon>
        <taxon>Actinomycetes</taxon>
        <taxon>Propionibacteriales</taxon>
        <taxon>Nocardioidaceae</taxon>
        <taxon>Aeromicrobium</taxon>
    </lineage>
</organism>
<dbReference type="SMART" id="SM00849">
    <property type="entry name" value="Lactamase_B"/>
    <property type="match status" value="1"/>
</dbReference>
<dbReference type="InterPro" id="IPR036866">
    <property type="entry name" value="RibonucZ/Hydroxyglut_hydro"/>
</dbReference>
<dbReference type="InterPro" id="IPR050855">
    <property type="entry name" value="NDM-1-like"/>
</dbReference>
<reference evidence="2" key="1">
    <citation type="submission" date="2018-01" db="EMBL/GenBank/DDBJ databases">
        <authorList>
            <person name="Li J."/>
        </authorList>
    </citation>
    <scope>NUCLEOTIDE SEQUENCE [LARGE SCALE GENOMIC DNA]</scope>
    <source>
        <strain evidence="2">592</strain>
    </source>
</reference>
<protein>
    <submittedName>
        <fullName evidence="1">MBL fold metallo-hydrolase</fullName>
    </submittedName>
</protein>